<dbReference type="AlphaFoldDB" id="A0A6H3FFI9"/>
<evidence type="ECO:0000256" key="2">
    <source>
        <dbReference type="SAM" id="Phobius"/>
    </source>
</evidence>
<dbReference type="GO" id="GO:0042834">
    <property type="term" value="F:peptidoglycan binding"/>
    <property type="evidence" value="ECO:0007669"/>
    <property type="project" value="InterPro"/>
</dbReference>
<name>A0A6H3FFI9_9BACT</name>
<dbReference type="RefSeq" id="WP_118229787.1">
    <property type="nucleotide sequence ID" value="NZ_DBFBQU010000017.1"/>
</dbReference>
<feature type="region of interest" description="Disordered" evidence="1">
    <location>
        <begin position="63"/>
        <end position="89"/>
    </location>
</feature>
<proteinExistence type="predicted"/>
<sequence length="257" mass="26148">MPQVVLQSRNSDAESKACFCLRPAAVVAACFLLAAAVVLAYLGGVMSGRASWRSQALQAQAARQAAPEDAAAGDKDAKQADAEQGAGQGILAPEDLRFARVLRGESLPPAKTAPVAAAAAQAVVPAGPKSAGRESAPGQTAAQTAAPGGTGQGAAAVQATSPAPAAFAASAQPTPGAMSDYVFQVGAFKDADSVDGLRQRLEGRGLRTRMERSGKLYVVLVLLRGDQARAAEVVHTAESMGLGKPIQRSRKPVPVQN</sequence>
<evidence type="ECO:0000259" key="3">
    <source>
        <dbReference type="PROSITE" id="PS51724"/>
    </source>
</evidence>
<gene>
    <name evidence="4" type="ORF">EB812_03130</name>
</gene>
<feature type="compositionally biased region" description="Basic and acidic residues" evidence="1">
    <location>
        <begin position="72"/>
        <end position="81"/>
    </location>
</feature>
<dbReference type="Pfam" id="PF05036">
    <property type="entry name" value="SPOR"/>
    <property type="match status" value="1"/>
</dbReference>
<feature type="compositionally biased region" description="Low complexity" evidence="1">
    <location>
        <begin position="136"/>
        <end position="157"/>
    </location>
</feature>
<dbReference type="Gene3D" id="3.30.70.1070">
    <property type="entry name" value="Sporulation related repeat"/>
    <property type="match status" value="1"/>
</dbReference>
<dbReference type="InterPro" id="IPR007730">
    <property type="entry name" value="SPOR-like_dom"/>
</dbReference>
<dbReference type="EMBL" id="SIXC01000003">
    <property type="protein sequence ID" value="TBH81098.1"/>
    <property type="molecule type" value="Genomic_DNA"/>
</dbReference>
<evidence type="ECO:0000313" key="5">
    <source>
        <dbReference type="Proteomes" id="UP000292919"/>
    </source>
</evidence>
<keyword evidence="5" id="KW-1185">Reference proteome</keyword>
<feature type="transmembrane region" description="Helical" evidence="2">
    <location>
        <begin position="24"/>
        <end position="44"/>
    </location>
</feature>
<evidence type="ECO:0000256" key="1">
    <source>
        <dbReference type="SAM" id="MobiDB-lite"/>
    </source>
</evidence>
<feature type="domain" description="SPOR" evidence="3">
    <location>
        <begin position="175"/>
        <end position="249"/>
    </location>
</feature>
<dbReference type="InterPro" id="IPR036680">
    <property type="entry name" value="SPOR-like_sf"/>
</dbReference>
<comment type="caution">
    <text evidence="4">The sequence shown here is derived from an EMBL/GenBank/DDBJ whole genome shotgun (WGS) entry which is preliminary data.</text>
</comment>
<dbReference type="SUPFAM" id="SSF110997">
    <property type="entry name" value="Sporulation related repeat"/>
    <property type="match status" value="1"/>
</dbReference>
<accession>A0A6H3FFI9</accession>
<keyword evidence="2" id="KW-0472">Membrane</keyword>
<evidence type="ECO:0000313" key="4">
    <source>
        <dbReference type="EMBL" id="TBH81098.1"/>
    </source>
</evidence>
<protein>
    <submittedName>
        <fullName evidence="4">SPOR domain-containing protein</fullName>
    </submittedName>
</protein>
<keyword evidence="2" id="KW-1133">Transmembrane helix</keyword>
<reference evidence="4 5" key="1">
    <citation type="submission" date="2018-12" db="EMBL/GenBank/DDBJ databases">
        <title>First genome draft of Desulfovibrio legallis sp. nov.</title>
        <authorList>
            <person name="Ben Dhia O."/>
            <person name="Najjari A."/>
            <person name="Ferjani R."/>
            <person name="Fhoula I."/>
            <person name="Fardeau M.-L."/>
            <person name="Boudabbous A."/>
            <person name="Ouzari H.I."/>
        </authorList>
    </citation>
    <scope>NUCLEOTIDE SEQUENCE [LARGE SCALE GENOMIC DNA]</scope>
    <source>
        <strain evidence="4 5">H1T</strain>
    </source>
</reference>
<organism evidence="4 5">
    <name type="scientific">Desulfovibrio legallii</name>
    <dbReference type="NCBI Taxonomy" id="571438"/>
    <lineage>
        <taxon>Bacteria</taxon>
        <taxon>Pseudomonadati</taxon>
        <taxon>Thermodesulfobacteriota</taxon>
        <taxon>Desulfovibrionia</taxon>
        <taxon>Desulfovibrionales</taxon>
        <taxon>Desulfovibrionaceae</taxon>
        <taxon>Desulfovibrio</taxon>
    </lineage>
</organism>
<feature type="region of interest" description="Disordered" evidence="1">
    <location>
        <begin position="126"/>
        <end position="157"/>
    </location>
</feature>
<dbReference type="PROSITE" id="PS51724">
    <property type="entry name" value="SPOR"/>
    <property type="match status" value="1"/>
</dbReference>
<keyword evidence="2" id="KW-0812">Transmembrane</keyword>
<dbReference type="Proteomes" id="UP000292919">
    <property type="component" value="Unassembled WGS sequence"/>
</dbReference>